<dbReference type="EMBL" id="UYWX01021205">
    <property type="protein sequence ID" value="VDM34953.1"/>
    <property type="molecule type" value="Genomic_DNA"/>
</dbReference>
<comment type="subcellular location">
    <subcellularLocation>
        <location evidence="2">Chromosome</location>
        <location evidence="2">Telomere</location>
    </subcellularLocation>
    <subcellularLocation>
        <location evidence="1">Nucleus</location>
    </subcellularLocation>
</comment>
<dbReference type="WBParaSite" id="TTAC_0000998801-mRNA-1">
    <property type="protein sequence ID" value="TTAC_0000998801-mRNA-1"/>
    <property type="gene ID" value="TTAC_0000998801"/>
</dbReference>
<dbReference type="InterPro" id="IPR012340">
    <property type="entry name" value="NA-bd_OB-fold"/>
</dbReference>
<keyword evidence="11" id="KW-1185">Reference proteome</keyword>
<evidence type="ECO:0000313" key="12">
    <source>
        <dbReference type="WBParaSite" id="TTAC_0000998801-mRNA-1"/>
    </source>
</evidence>
<evidence type="ECO:0000256" key="2">
    <source>
        <dbReference type="ARBA" id="ARBA00004574"/>
    </source>
</evidence>
<keyword evidence="7" id="KW-0238">DNA-binding</keyword>
<protein>
    <recommendedName>
        <fullName evidence="4">Protection of telomeres protein 1</fullName>
    </recommendedName>
</protein>
<evidence type="ECO:0000256" key="7">
    <source>
        <dbReference type="ARBA" id="ARBA00023125"/>
    </source>
</evidence>
<dbReference type="SMART" id="SM00976">
    <property type="entry name" value="Telo_bind"/>
    <property type="match status" value="1"/>
</dbReference>
<gene>
    <name evidence="10" type="ORF">TTAC_LOCUS9973</name>
</gene>
<dbReference type="InterPro" id="IPR028389">
    <property type="entry name" value="POT1"/>
</dbReference>
<organism evidence="12">
    <name type="scientific">Hydatigena taeniaeformis</name>
    <name type="common">Feline tapeworm</name>
    <name type="synonym">Taenia taeniaeformis</name>
    <dbReference type="NCBI Taxonomy" id="6205"/>
    <lineage>
        <taxon>Eukaryota</taxon>
        <taxon>Metazoa</taxon>
        <taxon>Spiralia</taxon>
        <taxon>Lophotrochozoa</taxon>
        <taxon>Platyhelminthes</taxon>
        <taxon>Cestoda</taxon>
        <taxon>Eucestoda</taxon>
        <taxon>Cyclophyllidea</taxon>
        <taxon>Taeniidae</taxon>
        <taxon>Hydatigera</taxon>
    </lineage>
</organism>
<evidence type="ECO:0000313" key="10">
    <source>
        <dbReference type="EMBL" id="VDM34953.1"/>
    </source>
</evidence>
<dbReference type="Gene3D" id="2.40.50.140">
    <property type="entry name" value="Nucleic acid-binding proteins"/>
    <property type="match status" value="2"/>
</dbReference>
<dbReference type="GO" id="GO:0010521">
    <property type="term" value="F:telomerase inhibitor activity"/>
    <property type="evidence" value="ECO:0007669"/>
    <property type="project" value="TreeGrafter"/>
</dbReference>
<evidence type="ECO:0000256" key="4">
    <source>
        <dbReference type="ARBA" id="ARBA00015253"/>
    </source>
</evidence>
<evidence type="ECO:0000313" key="11">
    <source>
        <dbReference type="Proteomes" id="UP000274429"/>
    </source>
</evidence>
<dbReference type="GO" id="GO:0098505">
    <property type="term" value="F:G-rich strand telomeric DNA binding"/>
    <property type="evidence" value="ECO:0007669"/>
    <property type="project" value="TreeGrafter"/>
</dbReference>
<feature type="domain" description="Telomeric single stranded DNA binding POT1/Cdc13" evidence="9">
    <location>
        <begin position="14"/>
        <end position="147"/>
    </location>
</feature>
<dbReference type="Proteomes" id="UP000274429">
    <property type="component" value="Unassembled WGS sequence"/>
</dbReference>
<evidence type="ECO:0000256" key="3">
    <source>
        <dbReference type="ARBA" id="ARBA00008442"/>
    </source>
</evidence>
<dbReference type="InterPro" id="IPR032042">
    <property type="entry name" value="POT1PC"/>
</dbReference>
<sequence>MASSDVQPQNQYEFTDLRNITEGRHNVIAVVKFFKPPKKTRGSGFSMFVSISDPSLKGDKFSVTIINNNVEKLPPIRSPGDIVIMHRLSVSDFRGRLQGYGSESIGFAVTVFPGAIDSLLIPYEPTSACTFTDVDLSRVKELRNWYNSPDCPLEKEGLQLLNHPEVEQDMHNLSRIHSVKLNSFFNTEAQVVAIYSYPSEVSNDLILCIWDGEPPNDNLHLLPFYKHSDLEHPPSPDGLLMDPRLSCITKHSFSSEVVDWSVCVFIFDEHAESIRSLKPGAFVRLFNLHCIPKYNPDKRKVEMHGGGHRYGRRIEVLTEETASMDLLERLRLGEMSRRPINAASLWPDMNCLPVMTIAQFYEVFNKRKSTDLGSISESSSLSPPSRIRLADVSGRMPVVVSTSGVEALIGTHFPSLHACLRTILNGATAEERAEAAEAIKEAWSACIDGWVDARLLALQNNCNDEFEMVYLDG</sequence>
<comment type="similarity">
    <text evidence="3">Belongs to the telombin family.</text>
</comment>
<dbReference type="AlphaFoldDB" id="A0A0R3X8W3"/>
<proteinExistence type="inferred from homology"/>
<dbReference type="Pfam" id="PF02765">
    <property type="entry name" value="POT1"/>
    <property type="match status" value="1"/>
</dbReference>
<keyword evidence="5" id="KW-0158">Chromosome</keyword>
<dbReference type="InterPro" id="IPR011564">
    <property type="entry name" value="Telomer_end-bd_POT1/Cdc13"/>
</dbReference>
<reference evidence="12" key="1">
    <citation type="submission" date="2017-02" db="UniProtKB">
        <authorList>
            <consortium name="WormBaseParasite"/>
        </authorList>
    </citation>
    <scope>IDENTIFICATION</scope>
</reference>
<dbReference type="GO" id="GO:0000783">
    <property type="term" value="C:nuclear telomere cap complex"/>
    <property type="evidence" value="ECO:0007669"/>
    <property type="project" value="TreeGrafter"/>
</dbReference>
<name>A0A0R3X8W3_HYDTA</name>
<evidence type="ECO:0000256" key="8">
    <source>
        <dbReference type="ARBA" id="ARBA00023242"/>
    </source>
</evidence>
<evidence type="ECO:0000256" key="5">
    <source>
        <dbReference type="ARBA" id="ARBA00022454"/>
    </source>
</evidence>
<keyword evidence="8" id="KW-0539">Nucleus</keyword>
<evidence type="ECO:0000256" key="6">
    <source>
        <dbReference type="ARBA" id="ARBA00022895"/>
    </source>
</evidence>
<dbReference type="GO" id="GO:0032210">
    <property type="term" value="P:regulation of telomere maintenance via telomerase"/>
    <property type="evidence" value="ECO:0007669"/>
    <property type="project" value="TreeGrafter"/>
</dbReference>
<keyword evidence="6" id="KW-0779">Telomere</keyword>
<dbReference type="GO" id="GO:0016233">
    <property type="term" value="P:telomere capping"/>
    <property type="evidence" value="ECO:0007669"/>
    <property type="project" value="TreeGrafter"/>
</dbReference>
<evidence type="ECO:0000259" key="9">
    <source>
        <dbReference type="SMART" id="SM00976"/>
    </source>
</evidence>
<dbReference type="PANTHER" id="PTHR14513:SF0">
    <property type="entry name" value="PROTECTION OF TELOMERES PROTEIN 1"/>
    <property type="match status" value="1"/>
</dbReference>
<dbReference type="OrthoDB" id="2186770at2759"/>
<evidence type="ECO:0000256" key="1">
    <source>
        <dbReference type="ARBA" id="ARBA00004123"/>
    </source>
</evidence>
<dbReference type="PANTHER" id="PTHR14513">
    <property type="entry name" value="PROTECTION OF TELOMERES 1"/>
    <property type="match status" value="1"/>
</dbReference>
<dbReference type="STRING" id="6205.A0A0R3X8W3"/>
<reference evidence="10 11" key="2">
    <citation type="submission" date="2018-11" db="EMBL/GenBank/DDBJ databases">
        <authorList>
            <consortium name="Pathogen Informatics"/>
        </authorList>
    </citation>
    <scope>NUCLEOTIDE SEQUENCE [LARGE SCALE GENOMIC DNA]</scope>
</reference>
<dbReference type="CDD" id="cd04497">
    <property type="entry name" value="hPOT1_OB1_like"/>
    <property type="match status" value="1"/>
</dbReference>
<accession>A0A0R3X8W3</accession>
<dbReference type="Pfam" id="PF16686">
    <property type="entry name" value="POT1PC"/>
    <property type="match status" value="1"/>
</dbReference>
<dbReference type="SUPFAM" id="SSF50249">
    <property type="entry name" value="Nucleic acid-binding proteins"/>
    <property type="match status" value="2"/>
</dbReference>